<evidence type="ECO:0000313" key="2">
    <source>
        <dbReference type="EMBL" id="ONF45017.1"/>
    </source>
</evidence>
<gene>
    <name evidence="2" type="ORF">BTO32_00620</name>
</gene>
<dbReference type="EMBL" id="MSCW01000001">
    <property type="protein sequence ID" value="ONF45017.1"/>
    <property type="molecule type" value="Genomic_DNA"/>
</dbReference>
<sequence>MAERYCSRLLRWTTRLLLALPAITIAAPDSPSLARSIPEMLSPDTLPSRFFTFSPEEYWREPRDSYWLSFSNWVLRQERVQGARVQSLGAWADRTLSGSSQALPDNESYLRLGFATESEYSKLARFEPEMRFRLDIPTTRRKLRLVIESESEELIPLEERQRDRQLTEPERTDAEATGALRYLTRIGDAINLSSDLGGRLRLPPDAFWRATASNRWQWHGLWTLGWQQRFYYYHQTGWGARTWFGGGRSLAGGWQFQSSSELEWVHPDRKFVAAQIFSLRKALNNRSTLIPRIGILGESQPNWRTSSAFADLTWRYRLHSDWLYAELIPALSFPRSESFSDQGSVVFRIEMFFAGTVETP</sequence>
<keyword evidence="1" id="KW-0732">Signal</keyword>
<protein>
    <recommendedName>
        <fullName evidence="4">Hydrolase</fullName>
    </recommendedName>
</protein>
<evidence type="ECO:0000313" key="3">
    <source>
        <dbReference type="Proteomes" id="UP000189339"/>
    </source>
</evidence>
<comment type="caution">
    <text evidence="2">The sequence shown here is derived from an EMBL/GenBank/DDBJ whole genome shotgun (WGS) entry which is preliminary data.</text>
</comment>
<dbReference type="STRING" id="135739.BTO32_00620"/>
<feature type="chain" id="PRO_5013025042" description="Hydrolase" evidence="1">
    <location>
        <begin position="27"/>
        <end position="360"/>
    </location>
</feature>
<evidence type="ECO:0000256" key="1">
    <source>
        <dbReference type="SAM" id="SignalP"/>
    </source>
</evidence>
<proteinExistence type="predicted"/>
<dbReference type="Proteomes" id="UP000189339">
    <property type="component" value="Unassembled WGS sequence"/>
</dbReference>
<reference evidence="2 3" key="1">
    <citation type="submission" date="2016-12" db="EMBL/GenBank/DDBJ databases">
        <title>Marinobacter lutaoensis whole genome sequencing.</title>
        <authorList>
            <person name="Verma A."/>
            <person name="Krishnamurthi S."/>
        </authorList>
    </citation>
    <scope>NUCLEOTIDE SEQUENCE [LARGE SCALE GENOMIC DNA]</scope>
    <source>
        <strain evidence="2 3">T5054</strain>
    </source>
</reference>
<feature type="signal peptide" evidence="1">
    <location>
        <begin position="1"/>
        <end position="26"/>
    </location>
</feature>
<keyword evidence="3" id="KW-1185">Reference proteome</keyword>
<dbReference type="AlphaFoldDB" id="A0A1V2DWU8"/>
<organism evidence="2 3">
    <name type="scientific">Marinobacter lutaoensis</name>
    <dbReference type="NCBI Taxonomy" id="135739"/>
    <lineage>
        <taxon>Bacteria</taxon>
        <taxon>Pseudomonadati</taxon>
        <taxon>Pseudomonadota</taxon>
        <taxon>Gammaproteobacteria</taxon>
        <taxon>Pseudomonadales</taxon>
        <taxon>Marinobacteraceae</taxon>
        <taxon>Marinobacter</taxon>
    </lineage>
</organism>
<evidence type="ECO:0008006" key="4">
    <source>
        <dbReference type="Google" id="ProtNLM"/>
    </source>
</evidence>
<name>A0A1V2DWU8_9GAMM</name>
<accession>A0A1V2DWU8</accession>